<gene>
    <name evidence="3" type="ORF">A3A33_01155</name>
</gene>
<evidence type="ECO:0000259" key="2">
    <source>
        <dbReference type="PROSITE" id="PS51462"/>
    </source>
</evidence>
<dbReference type="PANTHER" id="PTHR10885:SF0">
    <property type="entry name" value="ISOPENTENYL-DIPHOSPHATE DELTA-ISOMERASE"/>
    <property type="match status" value="1"/>
</dbReference>
<evidence type="ECO:0000313" key="4">
    <source>
        <dbReference type="Proteomes" id="UP000179047"/>
    </source>
</evidence>
<dbReference type="PROSITE" id="PS51462">
    <property type="entry name" value="NUDIX"/>
    <property type="match status" value="1"/>
</dbReference>
<dbReference type="GO" id="GO:0016787">
    <property type="term" value="F:hydrolase activity"/>
    <property type="evidence" value="ECO:0007669"/>
    <property type="project" value="UniProtKB-KW"/>
</dbReference>
<dbReference type="InterPro" id="IPR000086">
    <property type="entry name" value="NUDIX_hydrolase_dom"/>
</dbReference>
<keyword evidence="1" id="KW-0378">Hydrolase</keyword>
<dbReference type="PROSITE" id="PS00893">
    <property type="entry name" value="NUDIX_BOX"/>
    <property type="match status" value="1"/>
</dbReference>
<dbReference type="Gene3D" id="3.90.79.10">
    <property type="entry name" value="Nucleoside Triphosphate Pyrophosphohydrolase"/>
    <property type="match status" value="1"/>
</dbReference>
<dbReference type="STRING" id="1802701.A3A33_01155"/>
<dbReference type="EMBL" id="MGKP01000007">
    <property type="protein sequence ID" value="OGN29367.1"/>
    <property type="molecule type" value="Genomic_DNA"/>
</dbReference>
<dbReference type="AlphaFoldDB" id="A0A1F8GVD3"/>
<organism evidence="3 4">
    <name type="scientific">Candidatus Yanofskybacteria bacterium RIFCSPLOWO2_01_FULL_49_25</name>
    <dbReference type="NCBI Taxonomy" id="1802701"/>
    <lineage>
        <taxon>Bacteria</taxon>
        <taxon>Candidatus Yanofskyibacteriota</taxon>
    </lineage>
</organism>
<dbReference type="Proteomes" id="UP000179047">
    <property type="component" value="Unassembled WGS sequence"/>
</dbReference>
<dbReference type="SUPFAM" id="SSF55811">
    <property type="entry name" value="Nudix"/>
    <property type="match status" value="1"/>
</dbReference>
<evidence type="ECO:0000256" key="1">
    <source>
        <dbReference type="ARBA" id="ARBA00022801"/>
    </source>
</evidence>
<feature type="domain" description="Nudix hydrolase" evidence="2">
    <location>
        <begin position="26"/>
        <end position="158"/>
    </location>
</feature>
<dbReference type="PANTHER" id="PTHR10885">
    <property type="entry name" value="ISOPENTENYL-DIPHOSPHATE DELTA-ISOMERASE"/>
    <property type="match status" value="1"/>
</dbReference>
<dbReference type="InterPro" id="IPR015797">
    <property type="entry name" value="NUDIX_hydrolase-like_dom_sf"/>
</dbReference>
<proteinExistence type="predicted"/>
<sequence length="169" mass="19954">MTRVPLVDLNDQIVEYKERDETTPRDRLRIAALWLTNTKGEILIAQRALTKKHHPGRWAFACTGVVDEGETYEQTIRRELREELGLTGLKMVTGPKFLTDELDGYKYFCQYFLATKDIPLEEFKIDLTEVAAIRWIDPNELIRESEKYPDAFIVFVEKWREWIKEGRPF</sequence>
<name>A0A1F8GVD3_9BACT</name>
<comment type="caution">
    <text evidence="3">The sequence shown here is derived from an EMBL/GenBank/DDBJ whole genome shotgun (WGS) entry which is preliminary data.</text>
</comment>
<evidence type="ECO:0000313" key="3">
    <source>
        <dbReference type="EMBL" id="OGN29367.1"/>
    </source>
</evidence>
<accession>A0A1F8GVD3</accession>
<protein>
    <recommendedName>
        <fullName evidence="2">Nudix hydrolase domain-containing protein</fullName>
    </recommendedName>
</protein>
<reference evidence="3 4" key="1">
    <citation type="journal article" date="2016" name="Nat. Commun.">
        <title>Thousands of microbial genomes shed light on interconnected biogeochemical processes in an aquifer system.</title>
        <authorList>
            <person name="Anantharaman K."/>
            <person name="Brown C.T."/>
            <person name="Hug L.A."/>
            <person name="Sharon I."/>
            <person name="Castelle C.J."/>
            <person name="Probst A.J."/>
            <person name="Thomas B.C."/>
            <person name="Singh A."/>
            <person name="Wilkins M.J."/>
            <person name="Karaoz U."/>
            <person name="Brodie E.L."/>
            <person name="Williams K.H."/>
            <person name="Hubbard S.S."/>
            <person name="Banfield J.F."/>
        </authorList>
    </citation>
    <scope>NUCLEOTIDE SEQUENCE [LARGE SCALE GENOMIC DNA]</scope>
</reference>
<dbReference type="InterPro" id="IPR020084">
    <property type="entry name" value="NUDIX_hydrolase_CS"/>
</dbReference>
<dbReference type="Pfam" id="PF00293">
    <property type="entry name" value="NUDIX"/>
    <property type="match status" value="1"/>
</dbReference>